<evidence type="ECO:0000313" key="2">
    <source>
        <dbReference type="Proteomes" id="UP000223472"/>
    </source>
</evidence>
<organism evidence="1 2">
    <name type="scientific">Bacillus wiedmannii</name>
    <dbReference type="NCBI Taxonomy" id="1890302"/>
    <lineage>
        <taxon>Bacteria</taxon>
        <taxon>Bacillati</taxon>
        <taxon>Bacillota</taxon>
        <taxon>Bacilli</taxon>
        <taxon>Bacillales</taxon>
        <taxon>Bacillaceae</taxon>
        <taxon>Bacillus</taxon>
        <taxon>Bacillus cereus group</taxon>
    </lineage>
</organism>
<dbReference type="AlphaFoldDB" id="A0A2B5I4H9"/>
<evidence type="ECO:0000313" key="1">
    <source>
        <dbReference type="EMBL" id="PGD31640.1"/>
    </source>
</evidence>
<comment type="caution">
    <text evidence="1">The sequence shown here is derived from an EMBL/GenBank/DDBJ whole genome shotgun (WGS) entry which is preliminary data.</text>
</comment>
<name>A0A2B5I4H9_9BACI</name>
<accession>A0A2B5I4H9</accession>
<dbReference type="RefSeq" id="WP_098655078.1">
    <property type="nucleotide sequence ID" value="NZ_JASDBZ010000004.1"/>
</dbReference>
<gene>
    <name evidence="1" type="ORF">COM27_22775</name>
</gene>
<dbReference type="EMBL" id="NVIY01000038">
    <property type="protein sequence ID" value="PGD31640.1"/>
    <property type="molecule type" value="Genomic_DNA"/>
</dbReference>
<sequence length="150" mass="17346">MFKKSPNNEQAIVITASETYDVFLFPNISDNRFHLIIENFYNMGCNYFELYVDIKNNLLHIYDDIGWVTRGTSAVNRINKHLIDKIYTSLHLSNSEEAKVLIYFPESNTKGVGIVTYGHHAEEGKYGFGPPFNITSTYEPFINMAKQRKH</sequence>
<protein>
    <submittedName>
        <fullName evidence="1">Uncharacterized protein</fullName>
    </submittedName>
</protein>
<reference evidence="1 2" key="1">
    <citation type="submission" date="2017-09" db="EMBL/GenBank/DDBJ databases">
        <title>Large-scale bioinformatics analysis of Bacillus genomes uncovers conserved roles of natural products in bacterial physiology.</title>
        <authorList>
            <consortium name="Agbiome Team Llc"/>
            <person name="Bleich R.M."/>
            <person name="Grubbs K.J."/>
            <person name="Santa Maria K.C."/>
            <person name="Allen S.E."/>
            <person name="Farag S."/>
            <person name="Shank E.A."/>
            <person name="Bowers A."/>
        </authorList>
    </citation>
    <scope>NUCLEOTIDE SEQUENCE [LARGE SCALE GENOMIC DNA]</scope>
    <source>
        <strain evidence="1 2">AFS065610</strain>
    </source>
</reference>
<proteinExistence type="predicted"/>
<dbReference type="Proteomes" id="UP000223472">
    <property type="component" value="Unassembled WGS sequence"/>
</dbReference>